<dbReference type="PRINTS" id="PR00081">
    <property type="entry name" value="GDHRDH"/>
</dbReference>
<name>A0A8J7Y738_9EURY</name>
<dbReference type="PANTHER" id="PTHR42760">
    <property type="entry name" value="SHORT-CHAIN DEHYDROGENASES/REDUCTASES FAMILY MEMBER"/>
    <property type="match status" value="1"/>
</dbReference>
<evidence type="ECO:0000256" key="2">
    <source>
        <dbReference type="ARBA" id="ARBA00023002"/>
    </source>
</evidence>
<accession>A0A8J7Y738</accession>
<dbReference type="Gene3D" id="3.40.50.720">
    <property type="entry name" value="NAD(P)-binding Rossmann-like Domain"/>
    <property type="match status" value="1"/>
</dbReference>
<keyword evidence="4" id="KW-1185">Reference proteome</keyword>
<proteinExistence type="inferred from homology"/>
<evidence type="ECO:0000256" key="1">
    <source>
        <dbReference type="ARBA" id="ARBA00006484"/>
    </source>
</evidence>
<sequence>MGRVDFDFAGETVIVTGGSSGIGRAIALAFGEAGATVLNADIDPDPKDVDAERPTHEVIEADGGTAEYAETDVSNPDDLAAVVEAAREYGGVDVMVNNAGWFTRGDLFSVDQETFDRIHGVNTNGVFFGTQAAAADMRDRGDGGVIVNTASISSTHAQPDQIPYDSTKGAIRMITRGAALELADEDVRVNAVAPGHIATEFGSGAEKKEESVAADDLLKPIPLDRPGYPEDIAPTVLFLASEQADYVTGEMVYVDGGWQTF</sequence>
<comment type="similarity">
    <text evidence="1">Belongs to the short-chain dehydrogenases/reductases (SDR) family.</text>
</comment>
<dbReference type="AlphaFoldDB" id="A0A8J7Y738"/>
<keyword evidence="2" id="KW-0560">Oxidoreductase</keyword>
<protein>
    <submittedName>
        <fullName evidence="3">SDR family oxidoreductase</fullName>
    </submittedName>
</protein>
<organism evidence="3 4">
    <name type="scientific">Haloarcula limicola</name>
    <dbReference type="NCBI Taxonomy" id="1429915"/>
    <lineage>
        <taxon>Archaea</taxon>
        <taxon>Methanobacteriati</taxon>
        <taxon>Methanobacteriota</taxon>
        <taxon>Stenosarchaea group</taxon>
        <taxon>Halobacteria</taxon>
        <taxon>Halobacteriales</taxon>
        <taxon>Haloarculaceae</taxon>
        <taxon>Haloarcula</taxon>
    </lineage>
</organism>
<dbReference type="EMBL" id="JAHQXF010000003">
    <property type="protein sequence ID" value="MBV0925920.1"/>
    <property type="molecule type" value="Genomic_DNA"/>
</dbReference>
<dbReference type="NCBIfam" id="NF005559">
    <property type="entry name" value="PRK07231.1"/>
    <property type="match status" value="1"/>
</dbReference>
<dbReference type="CDD" id="cd05233">
    <property type="entry name" value="SDR_c"/>
    <property type="match status" value="1"/>
</dbReference>
<dbReference type="InterPro" id="IPR036291">
    <property type="entry name" value="NAD(P)-bd_dom_sf"/>
</dbReference>
<evidence type="ECO:0000313" key="3">
    <source>
        <dbReference type="EMBL" id="MBV0925920.1"/>
    </source>
</evidence>
<dbReference type="GO" id="GO:0006633">
    <property type="term" value="P:fatty acid biosynthetic process"/>
    <property type="evidence" value="ECO:0007669"/>
    <property type="project" value="TreeGrafter"/>
</dbReference>
<dbReference type="RefSeq" id="WP_162318865.1">
    <property type="nucleotide sequence ID" value="NZ_JAHQXF010000003.1"/>
</dbReference>
<dbReference type="PRINTS" id="PR00080">
    <property type="entry name" value="SDRFAMILY"/>
</dbReference>
<dbReference type="GO" id="GO:0016616">
    <property type="term" value="F:oxidoreductase activity, acting on the CH-OH group of donors, NAD or NADP as acceptor"/>
    <property type="evidence" value="ECO:0007669"/>
    <property type="project" value="TreeGrafter"/>
</dbReference>
<dbReference type="SUPFAM" id="SSF51735">
    <property type="entry name" value="NAD(P)-binding Rossmann-fold domains"/>
    <property type="match status" value="1"/>
</dbReference>
<dbReference type="Pfam" id="PF13561">
    <property type="entry name" value="adh_short_C2"/>
    <property type="match status" value="1"/>
</dbReference>
<comment type="caution">
    <text evidence="3">The sequence shown here is derived from an EMBL/GenBank/DDBJ whole genome shotgun (WGS) entry which is preliminary data.</text>
</comment>
<dbReference type="FunFam" id="3.40.50.720:FF:000084">
    <property type="entry name" value="Short-chain dehydrogenase reductase"/>
    <property type="match status" value="1"/>
</dbReference>
<dbReference type="GO" id="GO:0048038">
    <property type="term" value="F:quinone binding"/>
    <property type="evidence" value="ECO:0007669"/>
    <property type="project" value="TreeGrafter"/>
</dbReference>
<dbReference type="PANTHER" id="PTHR42760:SF133">
    <property type="entry name" value="3-OXOACYL-[ACYL-CARRIER-PROTEIN] REDUCTASE"/>
    <property type="match status" value="1"/>
</dbReference>
<reference evidence="3 4" key="1">
    <citation type="submission" date="2021-06" db="EMBL/GenBank/DDBJ databases">
        <title>New haloarchaea isolates fom saline soil.</title>
        <authorList>
            <person name="Duran-Viseras A."/>
            <person name="Sanchez-Porro C.S."/>
            <person name="Ventosa A."/>
        </authorList>
    </citation>
    <scope>NUCLEOTIDE SEQUENCE [LARGE SCALE GENOMIC DNA]</scope>
    <source>
        <strain evidence="3 4">JCM 183640</strain>
    </source>
</reference>
<dbReference type="InterPro" id="IPR002347">
    <property type="entry name" value="SDR_fam"/>
</dbReference>
<dbReference type="OrthoDB" id="24596at2157"/>
<gene>
    <name evidence="3" type="ORF">KTS45_17090</name>
</gene>
<dbReference type="Proteomes" id="UP000766550">
    <property type="component" value="Unassembled WGS sequence"/>
</dbReference>
<evidence type="ECO:0000313" key="4">
    <source>
        <dbReference type="Proteomes" id="UP000766550"/>
    </source>
</evidence>